<protein>
    <submittedName>
        <fullName evidence="2">Uncharacterized protein</fullName>
    </submittedName>
</protein>
<feature type="compositionally biased region" description="Pro residues" evidence="1">
    <location>
        <begin position="54"/>
        <end position="64"/>
    </location>
</feature>
<evidence type="ECO:0000256" key="1">
    <source>
        <dbReference type="SAM" id="MobiDB-lite"/>
    </source>
</evidence>
<dbReference type="EMBL" id="KN881901">
    <property type="protein sequence ID" value="KIY47964.1"/>
    <property type="molecule type" value="Genomic_DNA"/>
</dbReference>
<feature type="compositionally biased region" description="Basic and acidic residues" evidence="1">
    <location>
        <begin position="34"/>
        <end position="53"/>
    </location>
</feature>
<dbReference type="AlphaFoldDB" id="A0A0D7AC27"/>
<proteinExistence type="predicted"/>
<dbReference type="Proteomes" id="UP000054144">
    <property type="component" value="Unassembled WGS sequence"/>
</dbReference>
<reference evidence="2 3" key="1">
    <citation type="journal article" date="2015" name="Fungal Genet. Biol.">
        <title>Evolution of novel wood decay mechanisms in Agaricales revealed by the genome sequences of Fistulina hepatica and Cylindrobasidium torrendii.</title>
        <authorList>
            <person name="Floudas D."/>
            <person name="Held B.W."/>
            <person name="Riley R."/>
            <person name="Nagy L.G."/>
            <person name="Koehler G."/>
            <person name="Ransdell A.S."/>
            <person name="Younus H."/>
            <person name="Chow J."/>
            <person name="Chiniquy J."/>
            <person name="Lipzen A."/>
            <person name="Tritt A."/>
            <person name="Sun H."/>
            <person name="Haridas S."/>
            <person name="LaButti K."/>
            <person name="Ohm R.A."/>
            <person name="Kues U."/>
            <person name="Blanchette R.A."/>
            <person name="Grigoriev I.V."/>
            <person name="Minto R.E."/>
            <person name="Hibbett D.S."/>
        </authorList>
    </citation>
    <scope>NUCLEOTIDE SEQUENCE [LARGE SCALE GENOMIC DNA]</scope>
    <source>
        <strain evidence="2 3">ATCC 64428</strain>
    </source>
</reference>
<evidence type="ECO:0000313" key="2">
    <source>
        <dbReference type="EMBL" id="KIY47964.1"/>
    </source>
</evidence>
<sequence>MCRNANSRSELDSLPPPPPHSLNTPIGERRRYRRDLDEREVISELNARSRPESDSPPPPPPLPPITLTGERRRHCHRDICSARERSHALQYGKGEVVEHMESRTKLVIHESCTPRISVYPSSSSGISSRKGETATLTEQLFDIVPALPRPHLSTKGTPRPALIATLTLVPSHTTALKPGRPP</sequence>
<organism evidence="2 3">
    <name type="scientific">Fistulina hepatica ATCC 64428</name>
    <dbReference type="NCBI Taxonomy" id="1128425"/>
    <lineage>
        <taxon>Eukaryota</taxon>
        <taxon>Fungi</taxon>
        <taxon>Dikarya</taxon>
        <taxon>Basidiomycota</taxon>
        <taxon>Agaricomycotina</taxon>
        <taxon>Agaricomycetes</taxon>
        <taxon>Agaricomycetidae</taxon>
        <taxon>Agaricales</taxon>
        <taxon>Fistulinaceae</taxon>
        <taxon>Fistulina</taxon>
    </lineage>
</organism>
<accession>A0A0D7AC27</accession>
<keyword evidence="3" id="KW-1185">Reference proteome</keyword>
<feature type="region of interest" description="Disordered" evidence="1">
    <location>
        <begin position="1"/>
        <end position="74"/>
    </location>
</feature>
<evidence type="ECO:0000313" key="3">
    <source>
        <dbReference type="Proteomes" id="UP000054144"/>
    </source>
</evidence>
<name>A0A0D7AC27_9AGAR</name>
<gene>
    <name evidence="2" type="ORF">FISHEDRAFT_59270</name>
</gene>